<organism evidence="1 2">
    <name type="scientific">Eumeta variegata</name>
    <name type="common">Bagworm moth</name>
    <name type="synonym">Eumeta japonica</name>
    <dbReference type="NCBI Taxonomy" id="151549"/>
    <lineage>
        <taxon>Eukaryota</taxon>
        <taxon>Metazoa</taxon>
        <taxon>Ecdysozoa</taxon>
        <taxon>Arthropoda</taxon>
        <taxon>Hexapoda</taxon>
        <taxon>Insecta</taxon>
        <taxon>Pterygota</taxon>
        <taxon>Neoptera</taxon>
        <taxon>Endopterygota</taxon>
        <taxon>Lepidoptera</taxon>
        <taxon>Glossata</taxon>
        <taxon>Ditrysia</taxon>
        <taxon>Tineoidea</taxon>
        <taxon>Psychidae</taxon>
        <taxon>Oiketicinae</taxon>
        <taxon>Eumeta</taxon>
    </lineage>
</organism>
<accession>A0A4C1Y3Q1</accession>
<gene>
    <name evidence="1" type="ORF">EVAR_98251_1</name>
</gene>
<protein>
    <submittedName>
        <fullName evidence="1">Uncharacterized protein</fullName>
    </submittedName>
</protein>
<reference evidence="1 2" key="1">
    <citation type="journal article" date="2019" name="Commun. Biol.">
        <title>The bagworm genome reveals a unique fibroin gene that provides high tensile strength.</title>
        <authorList>
            <person name="Kono N."/>
            <person name="Nakamura H."/>
            <person name="Ohtoshi R."/>
            <person name="Tomita M."/>
            <person name="Numata K."/>
            <person name="Arakawa K."/>
        </authorList>
    </citation>
    <scope>NUCLEOTIDE SEQUENCE [LARGE SCALE GENOMIC DNA]</scope>
</reference>
<sequence>MDAYSMKIDMYFFKSVFACKNTVADDNVDEMLRGGGGIMESLLYQLLNKYRKRLPNDRVVWRCPSEGIIRNGSAAGRLRRSTLPCNDRKLVAICGAWVVLSVESHNHYGLDGRKCSPLGSSPTVYKLKVACGMFPYIRNFYICIEVTPNREEDFFLDEILTLRHIAT</sequence>
<dbReference type="Proteomes" id="UP000299102">
    <property type="component" value="Unassembled WGS sequence"/>
</dbReference>
<keyword evidence="2" id="KW-1185">Reference proteome</keyword>
<comment type="caution">
    <text evidence="1">The sequence shown here is derived from an EMBL/GenBank/DDBJ whole genome shotgun (WGS) entry which is preliminary data.</text>
</comment>
<evidence type="ECO:0000313" key="2">
    <source>
        <dbReference type="Proteomes" id="UP000299102"/>
    </source>
</evidence>
<dbReference type="OrthoDB" id="6782199at2759"/>
<name>A0A4C1Y3Q1_EUMVA</name>
<proteinExistence type="predicted"/>
<dbReference type="EMBL" id="BGZK01001032">
    <property type="protein sequence ID" value="GBP69179.1"/>
    <property type="molecule type" value="Genomic_DNA"/>
</dbReference>
<evidence type="ECO:0000313" key="1">
    <source>
        <dbReference type="EMBL" id="GBP69179.1"/>
    </source>
</evidence>
<dbReference type="AlphaFoldDB" id="A0A4C1Y3Q1"/>